<protein>
    <recommendedName>
        <fullName evidence="7">SAM-dependent chlorinase/fluorinase</fullName>
    </recommendedName>
</protein>
<evidence type="ECO:0000313" key="6">
    <source>
        <dbReference type="Proteomes" id="UP000482487"/>
    </source>
</evidence>
<dbReference type="InterPro" id="IPR023227">
    <property type="entry name" value="SAM_OH_AdoTrfase_C_sf"/>
</dbReference>
<proteinExistence type="inferred from homology"/>
<evidence type="ECO:0008006" key="7">
    <source>
        <dbReference type="Google" id="ProtNLM"/>
    </source>
</evidence>
<organism evidence="5 6">
    <name type="scientific">Solidesulfovibrio aerotolerans</name>
    <dbReference type="NCBI Taxonomy" id="295255"/>
    <lineage>
        <taxon>Bacteria</taxon>
        <taxon>Pseudomonadati</taxon>
        <taxon>Thermodesulfobacteriota</taxon>
        <taxon>Desulfovibrionia</taxon>
        <taxon>Desulfovibrionales</taxon>
        <taxon>Desulfovibrionaceae</taxon>
        <taxon>Solidesulfovibrio</taxon>
    </lineage>
</organism>
<dbReference type="Pfam" id="PF20257">
    <property type="entry name" value="SAM_HAT_C"/>
    <property type="match status" value="1"/>
</dbReference>
<dbReference type="SUPFAM" id="SSF102522">
    <property type="entry name" value="Bacterial fluorinating enzyme, N-terminal domain"/>
    <property type="match status" value="1"/>
</dbReference>
<dbReference type="OrthoDB" id="9792195at2"/>
<dbReference type="PANTHER" id="PTHR35092">
    <property type="entry name" value="CHLORINASE MJ1651"/>
    <property type="match status" value="1"/>
</dbReference>
<reference evidence="5 6" key="1">
    <citation type="submission" date="2020-01" db="EMBL/GenBank/DDBJ databases">
        <title>Genome sequence of Desulfovibrio aerotolerans DSM 16695(T).</title>
        <authorList>
            <person name="Karnachuk O."/>
            <person name="Avakyan M."/>
            <person name="Mardanov A."/>
            <person name="Kadnikov V."/>
            <person name="Ravin N."/>
        </authorList>
    </citation>
    <scope>NUCLEOTIDE SEQUENCE [LARGE SCALE GENOMIC DNA]</scope>
    <source>
        <strain evidence="5 6">DSM 16695</strain>
    </source>
</reference>
<dbReference type="AlphaFoldDB" id="A0A7C9JA11"/>
<gene>
    <name evidence="5" type="ORF">GTA51_12545</name>
</gene>
<dbReference type="InterPro" id="IPR046469">
    <property type="entry name" value="SAM_HAT_N"/>
</dbReference>
<keyword evidence="1" id="KW-0949">S-adenosyl-L-methionine</keyword>
<accession>A0A7C9JA11</accession>
<evidence type="ECO:0000256" key="1">
    <source>
        <dbReference type="ARBA" id="ARBA00022691"/>
    </source>
</evidence>
<comment type="caution">
    <text evidence="5">The sequence shown here is derived from an EMBL/GenBank/DDBJ whole genome shotgun (WGS) entry which is preliminary data.</text>
</comment>
<dbReference type="Gene3D" id="3.40.50.10790">
    <property type="entry name" value="S-adenosyl-l-methionine hydroxide adenosyltransferase, N-terminal"/>
    <property type="match status" value="1"/>
</dbReference>
<feature type="domain" description="S-adenosyl-l-methionine hydroxide adenosyltransferase N-terminal" evidence="3">
    <location>
        <begin position="7"/>
        <end position="149"/>
    </location>
</feature>
<dbReference type="Proteomes" id="UP000482487">
    <property type="component" value="Unassembled WGS sequence"/>
</dbReference>
<dbReference type="Pfam" id="PF01887">
    <property type="entry name" value="SAM_HAT_N"/>
    <property type="match status" value="1"/>
</dbReference>
<keyword evidence="6" id="KW-1185">Reference proteome</keyword>
<comment type="similarity">
    <text evidence="2">Belongs to the SAM hydrolase / SAM-dependent halogenase family.</text>
</comment>
<feature type="domain" description="S-adenosyl-l-methionine hydroxide adenosyltransferase C-terminal" evidence="4">
    <location>
        <begin position="175"/>
        <end position="256"/>
    </location>
</feature>
<dbReference type="PANTHER" id="PTHR35092:SF1">
    <property type="entry name" value="CHLORINASE MJ1651"/>
    <property type="match status" value="1"/>
</dbReference>
<dbReference type="EMBL" id="WVUD01000022">
    <property type="protein sequence ID" value="MYL83958.1"/>
    <property type="molecule type" value="Genomic_DNA"/>
</dbReference>
<dbReference type="PIRSF" id="PIRSF006779">
    <property type="entry name" value="UCP006779"/>
    <property type="match status" value="1"/>
</dbReference>
<evidence type="ECO:0000259" key="4">
    <source>
        <dbReference type="Pfam" id="PF20257"/>
    </source>
</evidence>
<sequence length="265" mass="26908">MHTAPLIALLTDFGLADPYVGQMQSVLIAAAPGVPRVDISHGVAMGDVAQAAFFLAATLPWLPPGAVVLAVVDPGVGTARRVLVVEIASRLVVAPDNGLLTLALAHETGFRAFDATPRSVPASATFHGRDVFAPLAARLAQGESPTALGYALSPDELVRLPGLAATRQGDVVTARVLSVDGFGNVATSCDVARFGGRLSRAQVLAPVARRLVPAVTYADLGPGEVGLLAGSQGYLELAVGGASAAAALGLARGDRLELFLPLAGV</sequence>
<evidence type="ECO:0000256" key="2">
    <source>
        <dbReference type="ARBA" id="ARBA00024035"/>
    </source>
</evidence>
<dbReference type="SUPFAM" id="SSF101852">
    <property type="entry name" value="Bacterial fluorinating enzyme, C-terminal domain"/>
    <property type="match status" value="1"/>
</dbReference>
<dbReference type="Gene3D" id="2.40.30.90">
    <property type="entry name" value="Bacterial fluorinating enzyme like"/>
    <property type="match status" value="1"/>
</dbReference>
<name>A0A7C9JA11_9BACT</name>
<evidence type="ECO:0000313" key="5">
    <source>
        <dbReference type="EMBL" id="MYL83958.1"/>
    </source>
</evidence>
<dbReference type="InterPro" id="IPR046470">
    <property type="entry name" value="SAM_HAT_C"/>
</dbReference>
<dbReference type="InterPro" id="IPR002747">
    <property type="entry name" value="SAM_OH_AdoTrfase"/>
</dbReference>
<dbReference type="InterPro" id="IPR023228">
    <property type="entry name" value="SAM_OH_AdoTrfase_N_sf"/>
</dbReference>
<evidence type="ECO:0000259" key="3">
    <source>
        <dbReference type="Pfam" id="PF01887"/>
    </source>
</evidence>
<dbReference type="RefSeq" id="WP_160961564.1">
    <property type="nucleotide sequence ID" value="NZ_WVUD01000022.1"/>
</dbReference>